<comment type="subcellular location">
    <subcellularLocation>
        <location evidence="1">Nucleus</location>
    </subcellularLocation>
</comment>
<keyword evidence="6" id="KW-0539">Nucleus</keyword>
<keyword evidence="9" id="KW-1185">Reference proteome</keyword>
<protein>
    <recommendedName>
        <fullName evidence="7">Histone deacetylase complex subunit SAP130 C-terminal domain-containing protein</fullName>
    </recommendedName>
</protein>
<evidence type="ECO:0000256" key="3">
    <source>
        <dbReference type="ARBA" id="ARBA00022491"/>
    </source>
</evidence>
<feature type="domain" description="Histone deacetylase complex subunit SAP130 C-terminal" evidence="7">
    <location>
        <begin position="23"/>
        <end position="78"/>
    </location>
</feature>
<dbReference type="PANTHER" id="PTHR13497">
    <property type="entry name" value="HISTONE DEACETYLASE COMPLEX SUBUNIT SAP130"/>
    <property type="match status" value="1"/>
</dbReference>
<dbReference type="Pfam" id="PF16014">
    <property type="entry name" value="SAP130_C"/>
    <property type="match status" value="1"/>
</dbReference>
<dbReference type="Proteomes" id="UP001356427">
    <property type="component" value="Unassembled WGS sequence"/>
</dbReference>
<gene>
    <name evidence="8" type="ORF">J4Q44_G00098140</name>
</gene>
<evidence type="ECO:0000256" key="4">
    <source>
        <dbReference type="ARBA" id="ARBA00023015"/>
    </source>
</evidence>
<proteinExistence type="inferred from homology"/>
<comment type="similarity">
    <text evidence="2">Belongs to the SAP130 family.</text>
</comment>
<dbReference type="GO" id="GO:0000122">
    <property type="term" value="P:negative regulation of transcription by RNA polymerase II"/>
    <property type="evidence" value="ECO:0007669"/>
    <property type="project" value="TreeGrafter"/>
</dbReference>
<dbReference type="GO" id="GO:0070822">
    <property type="term" value="C:Sin3-type complex"/>
    <property type="evidence" value="ECO:0007669"/>
    <property type="project" value="TreeGrafter"/>
</dbReference>
<reference evidence="8 9" key="1">
    <citation type="submission" date="2021-04" db="EMBL/GenBank/DDBJ databases">
        <authorList>
            <person name="De Guttry C."/>
            <person name="Zahm M."/>
            <person name="Klopp C."/>
            <person name="Cabau C."/>
            <person name="Louis A."/>
            <person name="Berthelot C."/>
            <person name="Parey E."/>
            <person name="Roest Crollius H."/>
            <person name="Montfort J."/>
            <person name="Robinson-Rechavi M."/>
            <person name="Bucao C."/>
            <person name="Bouchez O."/>
            <person name="Gislard M."/>
            <person name="Lluch J."/>
            <person name="Milhes M."/>
            <person name="Lampietro C."/>
            <person name="Lopez Roques C."/>
            <person name="Donnadieu C."/>
            <person name="Braasch I."/>
            <person name="Desvignes T."/>
            <person name="Postlethwait J."/>
            <person name="Bobe J."/>
            <person name="Wedekind C."/>
            <person name="Guiguen Y."/>
        </authorList>
    </citation>
    <scope>NUCLEOTIDE SEQUENCE [LARGE SCALE GENOMIC DNA]</scope>
    <source>
        <strain evidence="8">Cs_M1</strain>
        <tissue evidence="8">Blood</tissue>
    </source>
</reference>
<evidence type="ECO:0000256" key="2">
    <source>
        <dbReference type="ARBA" id="ARBA00007859"/>
    </source>
</evidence>
<evidence type="ECO:0000313" key="8">
    <source>
        <dbReference type="EMBL" id="KAK6320707.1"/>
    </source>
</evidence>
<accession>A0AAN8RBD1</accession>
<keyword evidence="4" id="KW-0805">Transcription regulation</keyword>
<dbReference type="PANTHER" id="PTHR13497:SF3">
    <property type="entry name" value="HISTONE DEACETYLASE COMPLEX SUBUNIT SAP130"/>
    <property type="match status" value="1"/>
</dbReference>
<dbReference type="InterPro" id="IPR024137">
    <property type="entry name" value="His_deAcase_cplx_SAP130"/>
</dbReference>
<comment type="caution">
    <text evidence="8">The sequence shown here is derived from an EMBL/GenBank/DDBJ whole genome shotgun (WGS) entry which is preliminary data.</text>
</comment>
<name>A0AAN8RBD1_9TELE</name>
<evidence type="ECO:0000256" key="1">
    <source>
        <dbReference type="ARBA" id="ARBA00004123"/>
    </source>
</evidence>
<dbReference type="EMBL" id="JAGTTL010000007">
    <property type="protein sequence ID" value="KAK6320707.1"/>
    <property type="molecule type" value="Genomic_DNA"/>
</dbReference>
<dbReference type="AlphaFoldDB" id="A0AAN8RBD1"/>
<evidence type="ECO:0000256" key="5">
    <source>
        <dbReference type="ARBA" id="ARBA00023163"/>
    </source>
</evidence>
<evidence type="ECO:0000313" key="9">
    <source>
        <dbReference type="Proteomes" id="UP001356427"/>
    </source>
</evidence>
<sequence length="82" mass="9271">MRTGLQATGPWTAGLRGELWMRKGMGYVPVRPRPPVTLLRHYRNPWKAAYHHSQRYSDIKVKEDKGSLQDGANQRGVVAGRG</sequence>
<dbReference type="InterPro" id="IPR031963">
    <property type="entry name" value="SAP130_C"/>
</dbReference>
<evidence type="ECO:0000256" key="6">
    <source>
        <dbReference type="ARBA" id="ARBA00023242"/>
    </source>
</evidence>
<keyword evidence="5" id="KW-0804">Transcription</keyword>
<keyword evidence="3" id="KW-0678">Repressor</keyword>
<organism evidence="8 9">
    <name type="scientific">Coregonus suidteri</name>
    <dbReference type="NCBI Taxonomy" id="861788"/>
    <lineage>
        <taxon>Eukaryota</taxon>
        <taxon>Metazoa</taxon>
        <taxon>Chordata</taxon>
        <taxon>Craniata</taxon>
        <taxon>Vertebrata</taxon>
        <taxon>Euteleostomi</taxon>
        <taxon>Actinopterygii</taxon>
        <taxon>Neopterygii</taxon>
        <taxon>Teleostei</taxon>
        <taxon>Protacanthopterygii</taxon>
        <taxon>Salmoniformes</taxon>
        <taxon>Salmonidae</taxon>
        <taxon>Coregoninae</taxon>
        <taxon>Coregonus</taxon>
    </lineage>
</organism>
<evidence type="ECO:0000259" key="7">
    <source>
        <dbReference type="Pfam" id="PF16014"/>
    </source>
</evidence>